<proteinExistence type="predicted"/>
<comment type="caution">
    <text evidence="1">The sequence shown here is derived from an EMBL/GenBank/DDBJ whole genome shotgun (WGS) entry which is preliminary data.</text>
</comment>
<accession>A0A9N9HLR9</accession>
<evidence type="ECO:0000313" key="1">
    <source>
        <dbReference type="EMBL" id="CAG8688556.1"/>
    </source>
</evidence>
<organism evidence="1 2">
    <name type="scientific">Racocetra fulgida</name>
    <dbReference type="NCBI Taxonomy" id="60492"/>
    <lineage>
        <taxon>Eukaryota</taxon>
        <taxon>Fungi</taxon>
        <taxon>Fungi incertae sedis</taxon>
        <taxon>Mucoromycota</taxon>
        <taxon>Glomeromycotina</taxon>
        <taxon>Glomeromycetes</taxon>
        <taxon>Diversisporales</taxon>
        <taxon>Gigasporaceae</taxon>
        <taxon>Racocetra</taxon>
    </lineage>
</organism>
<evidence type="ECO:0000313" key="2">
    <source>
        <dbReference type="Proteomes" id="UP000789396"/>
    </source>
</evidence>
<dbReference type="EMBL" id="CAJVPZ010018525">
    <property type="protein sequence ID" value="CAG8688556.1"/>
    <property type="molecule type" value="Genomic_DNA"/>
</dbReference>
<reference evidence="1" key="1">
    <citation type="submission" date="2021-06" db="EMBL/GenBank/DDBJ databases">
        <authorList>
            <person name="Kallberg Y."/>
            <person name="Tangrot J."/>
            <person name="Rosling A."/>
        </authorList>
    </citation>
    <scope>NUCLEOTIDE SEQUENCE</scope>
    <source>
        <strain evidence="1">IN212</strain>
    </source>
</reference>
<gene>
    <name evidence="1" type="ORF">RFULGI_LOCUS9894</name>
</gene>
<name>A0A9N9HLR9_9GLOM</name>
<dbReference type="OrthoDB" id="2013972at2759"/>
<sequence>MSLSFDKEKQTNDNNKDILGQNINYCESDNDVFSTLLDLFKTIGGRRFLNESKQALPSDATEFERKPDLEYKNLGNSMKLVQDAEDGFEPKIALRIFECFESINGVGNVERSEVSSPIGNWSGSFGELTLEQIKQFYGALTYMPDYMKISPEEYQQLFDDFDKE</sequence>
<keyword evidence="2" id="KW-1185">Reference proteome</keyword>
<feature type="non-terminal residue" evidence="1">
    <location>
        <position position="164"/>
    </location>
</feature>
<protein>
    <submittedName>
        <fullName evidence="1">14518_t:CDS:1</fullName>
    </submittedName>
</protein>
<dbReference type="AlphaFoldDB" id="A0A9N9HLR9"/>
<dbReference type="Proteomes" id="UP000789396">
    <property type="component" value="Unassembled WGS sequence"/>
</dbReference>